<dbReference type="EMBL" id="BJVK01000022">
    <property type="protein sequence ID" value="GEL28798.1"/>
    <property type="molecule type" value="Genomic_DNA"/>
</dbReference>
<reference evidence="1" key="1">
    <citation type="submission" date="2019-07" db="EMBL/GenBank/DDBJ databases">
        <title>Whole genome shotgun sequence of Lactobacillus kefiri NBRC 15888.</title>
        <authorList>
            <person name="Hosoyama A."/>
            <person name="Uohara A."/>
            <person name="Ohji S."/>
            <person name="Ichikawa N."/>
        </authorList>
    </citation>
    <scope>NUCLEOTIDE SEQUENCE [LARGE SCALE GENOMIC DNA]</scope>
    <source>
        <strain evidence="1">NBRC 15888</strain>
    </source>
</reference>
<accession>A0A511E025</accession>
<sequence>MAVPINAIAGNSRFAILGTKIFVRIVSGKLNIANIGDVKILIPVIAGIINNNPLRSAAPATTGLTTVLMTC</sequence>
<proteinExistence type="predicted"/>
<organism evidence="1 2">
    <name type="scientific">Lentilactobacillus kefiri</name>
    <name type="common">Lactobacillus kefiri</name>
    <dbReference type="NCBI Taxonomy" id="33962"/>
    <lineage>
        <taxon>Bacteria</taxon>
        <taxon>Bacillati</taxon>
        <taxon>Bacillota</taxon>
        <taxon>Bacilli</taxon>
        <taxon>Lactobacillales</taxon>
        <taxon>Lactobacillaceae</taxon>
        <taxon>Lentilactobacillus</taxon>
    </lineage>
</organism>
<dbReference type="Proteomes" id="UP000321893">
    <property type="component" value="Unassembled WGS sequence"/>
</dbReference>
<keyword evidence="2" id="KW-1185">Reference proteome</keyword>
<comment type="caution">
    <text evidence="1">The sequence shown here is derived from an EMBL/GenBank/DDBJ whole genome shotgun (WGS) entry which is preliminary data.</text>
</comment>
<gene>
    <name evidence="1" type="ORF">LKE01_16180</name>
</gene>
<name>A0A511E025_LENKE</name>
<evidence type="ECO:0000313" key="1">
    <source>
        <dbReference type="EMBL" id="GEL28798.1"/>
    </source>
</evidence>
<evidence type="ECO:0000313" key="2">
    <source>
        <dbReference type="Proteomes" id="UP000321893"/>
    </source>
</evidence>
<dbReference type="AlphaFoldDB" id="A0A511E025"/>
<protein>
    <submittedName>
        <fullName evidence="1">Uncharacterized protein</fullName>
    </submittedName>
</protein>